<dbReference type="EMBL" id="CP038231">
    <property type="protein sequence ID" value="QDH13317.1"/>
    <property type="molecule type" value="Genomic_DNA"/>
</dbReference>
<proteinExistence type="predicted"/>
<evidence type="ECO:0000259" key="1">
    <source>
        <dbReference type="Pfam" id="PF13640"/>
    </source>
</evidence>
<feature type="domain" description="Prolyl 4-hydroxylase alpha subunit Fe(2+) 2OG dioxygenase" evidence="1">
    <location>
        <begin position="121"/>
        <end position="200"/>
    </location>
</feature>
<dbReference type="Gene3D" id="2.60.120.620">
    <property type="entry name" value="q2cbj1_9rhob like domain"/>
    <property type="match status" value="1"/>
</dbReference>
<dbReference type="RefSeq" id="WP_141442978.1">
    <property type="nucleotide sequence ID" value="NZ_CP038231.1"/>
</dbReference>
<dbReference type="Proteomes" id="UP000318709">
    <property type="component" value="Chromosome"/>
</dbReference>
<organism evidence="2 3">
    <name type="scientific">Formicincola oecophyllae</name>
    <dbReference type="NCBI Taxonomy" id="2558361"/>
    <lineage>
        <taxon>Bacteria</taxon>
        <taxon>Pseudomonadati</taxon>
        <taxon>Pseudomonadota</taxon>
        <taxon>Alphaproteobacteria</taxon>
        <taxon>Acetobacterales</taxon>
        <taxon>Acetobacteraceae</taxon>
        <taxon>Formicincola</taxon>
    </lineage>
</organism>
<dbReference type="OrthoDB" id="8578235at2"/>
<dbReference type="InterPro" id="IPR044862">
    <property type="entry name" value="Pro_4_hyd_alph_FE2OG_OXY"/>
</dbReference>
<keyword evidence="3" id="KW-1185">Reference proteome</keyword>
<dbReference type="Pfam" id="PF13640">
    <property type="entry name" value="2OG-FeII_Oxy_3"/>
    <property type="match status" value="1"/>
</dbReference>
<gene>
    <name evidence="2" type="ORF">E3E12_02880</name>
</gene>
<dbReference type="AlphaFoldDB" id="A0A4Y6UA59"/>
<sequence>MTSFQQALSTPGRAGEAALTPHFAAVRQAHIMALPTPHLVVPDFLSPEQVLVINREMPTIPAGGSYPPGALKLTPTLERFLQVLEGPELKAIIGDKFGLDVHQAPTMLTLRGHTRPQDGRIHRDSPCKRVTILLYLNPPEREFMDSKGCLRFLNGEGDMDNYAREILPTGGTLVVFPNGPDSWHGHLPHVGPRLSIQLNYMTGDIKARYEIFRHHLSAVWKRFKR</sequence>
<name>A0A4Y6UA59_9PROT</name>
<dbReference type="KEGG" id="swf:E3E12_02880"/>
<reference evidence="2 3" key="1">
    <citation type="submission" date="2019-03" db="EMBL/GenBank/DDBJ databases">
        <title>The complete genome sequence of Swingsia_sp. F3b2 LMG30590(T).</title>
        <authorList>
            <person name="Chua K.-O."/>
            <person name="Chan K.-G."/>
            <person name="See-Too W.-S."/>
        </authorList>
    </citation>
    <scope>NUCLEOTIDE SEQUENCE [LARGE SCALE GENOMIC DNA]</scope>
    <source>
        <strain evidence="2 3">F3b2</strain>
    </source>
</reference>
<evidence type="ECO:0000313" key="3">
    <source>
        <dbReference type="Proteomes" id="UP000318709"/>
    </source>
</evidence>
<evidence type="ECO:0000313" key="2">
    <source>
        <dbReference type="EMBL" id="QDH13317.1"/>
    </source>
</evidence>
<protein>
    <submittedName>
        <fullName evidence="2">2OG-Fe(II) oxygenase</fullName>
    </submittedName>
</protein>
<accession>A0A4Y6UA59</accession>